<dbReference type="PANTHER" id="PTHR40053">
    <property type="entry name" value="SPORULATION-CONTROL PROTEIN SPO0M"/>
    <property type="match status" value="1"/>
</dbReference>
<dbReference type="Proteomes" id="UP000182062">
    <property type="component" value="Unassembled WGS sequence"/>
</dbReference>
<dbReference type="PANTHER" id="PTHR40053:SF1">
    <property type="entry name" value="SPORULATION-CONTROL PROTEIN SPO0M"/>
    <property type="match status" value="1"/>
</dbReference>
<name>A0A1J6WSZ5_9BACI</name>
<evidence type="ECO:0000313" key="2">
    <source>
        <dbReference type="Proteomes" id="UP000182062"/>
    </source>
</evidence>
<dbReference type="Pfam" id="PF07070">
    <property type="entry name" value="Spo0M"/>
    <property type="match status" value="1"/>
</dbReference>
<dbReference type="OrthoDB" id="2351239at2"/>
<keyword evidence="2" id="KW-1185">Reference proteome</keyword>
<proteinExistence type="predicted"/>
<organism evidence="1 2">
    <name type="scientific">Rossellomorea aquimaris</name>
    <dbReference type="NCBI Taxonomy" id="189382"/>
    <lineage>
        <taxon>Bacteria</taxon>
        <taxon>Bacillati</taxon>
        <taxon>Bacillota</taxon>
        <taxon>Bacilli</taxon>
        <taxon>Bacillales</taxon>
        <taxon>Bacillaceae</taxon>
        <taxon>Rossellomorea</taxon>
    </lineage>
</organism>
<evidence type="ECO:0000313" key="1">
    <source>
        <dbReference type="EMBL" id="OIU71339.1"/>
    </source>
</evidence>
<gene>
    <name evidence="1" type="ORF">BHE18_09935</name>
</gene>
<dbReference type="InterPro" id="IPR009776">
    <property type="entry name" value="Spore_0_M"/>
</dbReference>
<dbReference type="RefSeq" id="WP_071618726.1">
    <property type="nucleotide sequence ID" value="NZ_MINN01000085.1"/>
</dbReference>
<sequence>MSFFNKVFASIGIGAATVDTKLEKSSYQAGEMAKGVVEIKGGSTSQTIDSIYLTLYTTYIRESDDKKYTDYAPIQKVQISEPFTIGENEKREIPFSFTLPFETPITYGNTRVWVATGLDIKNSVDPKDKDYIEIVPHNLINGILQSVQDLGFRIRKVECEQAPRRFRGRYPFIQEFEFVPVSGGYQRSLDEIELMFLNQSEEQADVLIEVDRRARGLGGFLAEALEMDESMVKMTIRSSDLPHLSSKLKEAIDKFI</sequence>
<dbReference type="EMBL" id="MINN01000085">
    <property type="protein sequence ID" value="OIU71339.1"/>
    <property type="molecule type" value="Genomic_DNA"/>
</dbReference>
<comment type="caution">
    <text evidence="1">The sequence shown here is derived from an EMBL/GenBank/DDBJ whole genome shotgun (WGS) entry which is preliminary data.</text>
</comment>
<protein>
    <submittedName>
        <fullName evidence="1">Sporulation protein SpoOM</fullName>
    </submittedName>
</protein>
<dbReference type="AlphaFoldDB" id="A0A1J6WSZ5"/>
<reference evidence="1 2" key="1">
    <citation type="submission" date="2016-09" db="EMBL/GenBank/DDBJ databases">
        <title>Bacillus aquimaris SAMM genome sequence reveals colonization and biosurfactant production capacities.</title>
        <authorList>
            <person name="Waghmode S.R."/>
            <person name="Suryavanshi M.V."/>
        </authorList>
    </citation>
    <scope>NUCLEOTIDE SEQUENCE [LARGE SCALE GENOMIC DNA]</scope>
    <source>
        <strain evidence="1 2">SAMM</strain>
    </source>
</reference>
<accession>A0A1J6WSZ5</accession>